<dbReference type="Proteomes" id="UP000242638">
    <property type="component" value="Unassembled WGS sequence"/>
</dbReference>
<keyword evidence="3" id="KW-1185">Reference proteome</keyword>
<organism evidence="2 3">
    <name type="scientific">Poecilia reticulata</name>
    <name type="common">Guppy</name>
    <name type="synonym">Acanthophacelus reticulatus</name>
    <dbReference type="NCBI Taxonomy" id="8081"/>
    <lineage>
        <taxon>Eukaryota</taxon>
        <taxon>Metazoa</taxon>
        <taxon>Chordata</taxon>
        <taxon>Craniata</taxon>
        <taxon>Vertebrata</taxon>
        <taxon>Euteleostomi</taxon>
        <taxon>Actinopterygii</taxon>
        <taxon>Neopterygii</taxon>
        <taxon>Teleostei</taxon>
        <taxon>Neoteleostei</taxon>
        <taxon>Acanthomorphata</taxon>
        <taxon>Ovalentaria</taxon>
        <taxon>Atherinomorphae</taxon>
        <taxon>Cyprinodontiformes</taxon>
        <taxon>Poeciliidae</taxon>
        <taxon>Poeciliinae</taxon>
        <taxon>Poecilia</taxon>
    </lineage>
</organism>
<evidence type="ECO:0000256" key="1">
    <source>
        <dbReference type="ARBA" id="ARBA00023157"/>
    </source>
</evidence>
<keyword evidence="1" id="KW-1015">Disulfide bond</keyword>
<reference evidence="2" key="3">
    <citation type="submission" date="2025-09" db="UniProtKB">
        <authorList>
            <consortium name="Ensembl"/>
        </authorList>
    </citation>
    <scope>IDENTIFICATION</scope>
    <source>
        <strain evidence="2">Guanapo</strain>
    </source>
</reference>
<protein>
    <recommendedName>
        <fullName evidence="4">Apple domain-containing protein</fullName>
    </recommendedName>
</protein>
<sequence length="90" mass="10208">MVLSENRNRYAVKSVTECAAKCDSEMSFTCKRSFRHIFSRLCVEYLLECVNEKGADYRGTVNRTKSGKLSESISSFFPRVRPISTKKNGG</sequence>
<proteinExistence type="predicted"/>
<reference evidence="3" key="1">
    <citation type="submission" date="2013-11" db="EMBL/GenBank/DDBJ databases">
        <title>The genomic landscape of the Guanapo guppy.</title>
        <authorList>
            <person name="Kuenstner A."/>
            <person name="Dreyer C."/>
        </authorList>
    </citation>
    <scope>NUCLEOTIDE SEQUENCE</scope>
    <source>
        <strain evidence="3">Guanapo</strain>
    </source>
</reference>
<dbReference type="InterPro" id="IPR013806">
    <property type="entry name" value="Kringle-like"/>
</dbReference>
<evidence type="ECO:0000313" key="3">
    <source>
        <dbReference type="Proteomes" id="UP000242638"/>
    </source>
</evidence>
<name>A0A3P9PXL9_POERE</name>
<dbReference type="GeneTree" id="ENSGT00940000181144"/>
<dbReference type="STRING" id="8081.ENSPREP00000026545"/>
<evidence type="ECO:0000313" key="2">
    <source>
        <dbReference type="Ensembl" id="ENSPREP00000026545.1"/>
    </source>
</evidence>
<dbReference type="InterPro" id="IPR038178">
    <property type="entry name" value="Kringle_sf"/>
</dbReference>
<dbReference type="Gene3D" id="2.40.20.10">
    <property type="entry name" value="Plasminogen Kringle 4"/>
    <property type="match status" value="1"/>
</dbReference>
<dbReference type="Ensembl" id="ENSPRET00000026816.1">
    <property type="protein sequence ID" value="ENSPREP00000026545.1"/>
    <property type="gene ID" value="ENSPREG00000017940.1"/>
</dbReference>
<accession>A0A3P9PXL9</accession>
<dbReference type="AlphaFoldDB" id="A0A3P9PXL9"/>
<evidence type="ECO:0008006" key="4">
    <source>
        <dbReference type="Google" id="ProtNLM"/>
    </source>
</evidence>
<reference evidence="2" key="2">
    <citation type="submission" date="2025-08" db="UniProtKB">
        <authorList>
            <consortium name="Ensembl"/>
        </authorList>
    </citation>
    <scope>IDENTIFICATION</scope>
    <source>
        <strain evidence="2">Guanapo</strain>
    </source>
</reference>
<dbReference type="SUPFAM" id="SSF57440">
    <property type="entry name" value="Kringle-like"/>
    <property type="match status" value="1"/>
</dbReference>